<dbReference type="PANTHER" id="PTHR30231:SF41">
    <property type="entry name" value="DNA POLYMERASE III SUBUNIT EPSILON"/>
    <property type="match status" value="1"/>
</dbReference>
<dbReference type="Proteomes" id="UP000622552">
    <property type="component" value="Unassembled WGS sequence"/>
</dbReference>
<dbReference type="Pfam" id="PF00929">
    <property type="entry name" value="RNase_T"/>
    <property type="match status" value="1"/>
</dbReference>
<dbReference type="SMART" id="SM00479">
    <property type="entry name" value="EXOIII"/>
    <property type="match status" value="1"/>
</dbReference>
<dbReference type="Gene3D" id="3.30.420.10">
    <property type="entry name" value="Ribonuclease H-like superfamily/Ribonuclease H"/>
    <property type="match status" value="1"/>
</dbReference>
<keyword evidence="1" id="KW-0540">Nuclease</keyword>
<dbReference type="InterPro" id="IPR012337">
    <property type="entry name" value="RNaseH-like_sf"/>
</dbReference>
<dbReference type="PANTHER" id="PTHR30231">
    <property type="entry name" value="DNA POLYMERASE III SUBUNIT EPSILON"/>
    <property type="match status" value="1"/>
</dbReference>
<dbReference type="EMBL" id="JADOUF010000001">
    <property type="protein sequence ID" value="MBG6141518.1"/>
    <property type="molecule type" value="Genomic_DNA"/>
</dbReference>
<dbReference type="FunFam" id="3.30.420.10:FF:000045">
    <property type="entry name" value="3'-5' exonuclease DinG"/>
    <property type="match status" value="1"/>
</dbReference>
<dbReference type="GO" id="GO:0045004">
    <property type="term" value="P:DNA replication proofreading"/>
    <property type="evidence" value="ECO:0007669"/>
    <property type="project" value="TreeGrafter"/>
</dbReference>
<feature type="domain" description="Exonuclease" evidence="2">
    <location>
        <begin position="3"/>
        <end position="170"/>
    </location>
</feature>
<dbReference type="AlphaFoldDB" id="A0A8J7GQL3"/>
<evidence type="ECO:0000313" key="4">
    <source>
        <dbReference type="Proteomes" id="UP000622552"/>
    </source>
</evidence>
<gene>
    <name evidence="3" type="ORF">IW245_007712</name>
</gene>
<keyword evidence="4" id="KW-1185">Reference proteome</keyword>
<name>A0A8J7GQL3_9ACTN</name>
<dbReference type="GO" id="GO:0003676">
    <property type="term" value="F:nucleic acid binding"/>
    <property type="evidence" value="ECO:0007669"/>
    <property type="project" value="InterPro"/>
</dbReference>
<dbReference type="GO" id="GO:0008408">
    <property type="term" value="F:3'-5' exonuclease activity"/>
    <property type="evidence" value="ECO:0007669"/>
    <property type="project" value="TreeGrafter"/>
</dbReference>
<evidence type="ECO:0000313" key="3">
    <source>
        <dbReference type="EMBL" id="MBG6141518.1"/>
    </source>
</evidence>
<dbReference type="GO" id="GO:0005829">
    <property type="term" value="C:cytosol"/>
    <property type="evidence" value="ECO:0007669"/>
    <property type="project" value="TreeGrafter"/>
</dbReference>
<protein>
    <submittedName>
        <fullName evidence="3">DNA polymerase III epsilon subunit-like protein</fullName>
    </submittedName>
</protein>
<dbReference type="RefSeq" id="WP_197007919.1">
    <property type="nucleotide sequence ID" value="NZ_BONS01000013.1"/>
</dbReference>
<keyword evidence="1" id="KW-0378">Hydrolase</keyword>
<evidence type="ECO:0000256" key="1">
    <source>
        <dbReference type="ARBA" id="ARBA00022839"/>
    </source>
</evidence>
<comment type="caution">
    <text evidence="3">The sequence shown here is derived from an EMBL/GenBank/DDBJ whole genome shotgun (WGS) entry which is preliminary data.</text>
</comment>
<evidence type="ECO:0000259" key="2">
    <source>
        <dbReference type="SMART" id="SM00479"/>
    </source>
</evidence>
<sequence>MTGFAVVDVETTGPLPGRQDRITEIAVVHVGPGGQIVDEWDSLVNPERDLGTQEIHGIRASDVQYAPTFRDLAPRVAELLAGRVFVAHSLPYDRAFVRAEFDRLGIRLPFDEAPGLCTMELAGQFLATSSRSLAGCCAAAGVLLTDQHRALDDARAAAGLLRHYLHRSTALDWNGHLATAAAARWPILPRRSARPVRRGATSHFLDRITTIR</sequence>
<dbReference type="SUPFAM" id="SSF53098">
    <property type="entry name" value="Ribonuclease H-like"/>
    <property type="match status" value="1"/>
</dbReference>
<proteinExistence type="predicted"/>
<dbReference type="InterPro" id="IPR013520">
    <property type="entry name" value="Ribonucl_H"/>
</dbReference>
<reference evidence="3" key="1">
    <citation type="submission" date="2020-11" db="EMBL/GenBank/DDBJ databases">
        <title>Sequencing the genomes of 1000 actinobacteria strains.</title>
        <authorList>
            <person name="Klenk H.-P."/>
        </authorList>
    </citation>
    <scope>NUCLEOTIDE SEQUENCE</scope>
    <source>
        <strain evidence="3">DSM 45356</strain>
    </source>
</reference>
<organism evidence="3 4">
    <name type="scientific">Longispora fulva</name>
    <dbReference type="NCBI Taxonomy" id="619741"/>
    <lineage>
        <taxon>Bacteria</taxon>
        <taxon>Bacillati</taxon>
        <taxon>Actinomycetota</taxon>
        <taxon>Actinomycetes</taxon>
        <taxon>Micromonosporales</taxon>
        <taxon>Micromonosporaceae</taxon>
        <taxon>Longispora</taxon>
    </lineage>
</organism>
<accession>A0A8J7GQL3</accession>
<dbReference type="InterPro" id="IPR036397">
    <property type="entry name" value="RNaseH_sf"/>
</dbReference>
<keyword evidence="1" id="KW-0269">Exonuclease</keyword>
<dbReference type="CDD" id="cd06127">
    <property type="entry name" value="DEDDh"/>
    <property type="match status" value="1"/>
</dbReference>